<dbReference type="AlphaFoldDB" id="A0A0A9EHL1"/>
<proteinExistence type="predicted"/>
<evidence type="ECO:0000256" key="1">
    <source>
        <dbReference type="SAM" id="MobiDB-lite"/>
    </source>
</evidence>
<protein>
    <submittedName>
        <fullName evidence="2">Uncharacterized protein</fullName>
    </submittedName>
</protein>
<accession>A0A0A9EHL1</accession>
<dbReference type="EMBL" id="GBRH01200540">
    <property type="protein sequence ID" value="JAD97355.1"/>
    <property type="molecule type" value="Transcribed_RNA"/>
</dbReference>
<organism evidence="2">
    <name type="scientific">Arundo donax</name>
    <name type="common">Giant reed</name>
    <name type="synonym">Donax arundinaceus</name>
    <dbReference type="NCBI Taxonomy" id="35708"/>
    <lineage>
        <taxon>Eukaryota</taxon>
        <taxon>Viridiplantae</taxon>
        <taxon>Streptophyta</taxon>
        <taxon>Embryophyta</taxon>
        <taxon>Tracheophyta</taxon>
        <taxon>Spermatophyta</taxon>
        <taxon>Magnoliopsida</taxon>
        <taxon>Liliopsida</taxon>
        <taxon>Poales</taxon>
        <taxon>Poaceae</taxon>
        <taxon>PACMAD clade</taxon>
        <taxon>Arundinoideae</taxon>
        <taxon>Arundineae</taxon>
        <taxon>Arundo</taxon>
    </lineage>
</organism>
<name>A0A0A9EHL1_ARUDO</name>
<feature type="region of interest" description="Disordered" evidence="1">
    <location>
        <begin position="1"/>
        <end position="29"/>
    </location>
</feature>
<evidence type="ECO:0000313" key="2">
    <source>
        <dbReference type="EMBL" id="JAD97355.1"/>
    </source>
</evidence>
<sequence length="29" mass="3146">MLKPGKALSDLPNRGTHAPVACRIKSKQQ</sequence>
<reference evidence="2" key="1">
    <citation type="submission" date="2014-09" db="EMBL/GenBank/DDBJ databases">
        <authorList>
            <person name="Magalhaes I.L.F."/>
            <person name="Oliveira U."/>
            <person name="Santos F.R."/>
            <person name="Vidigal T.H.D.A."/>
            <person name="Brescovit A.D."/>
            <person name="Santos A.J."/>
        </authorList>
    </citation>
    <scope>NUCLEOTIDE SEQUENCE</scope>
    <source>
        <tissue evidence="2">Shoot tissue taken approximately 20 cm above the soil surface</tissue>
    </source>
</reference>
<reference evidence="2" key="2">
    <citation type="journal article" date="2015" name="Data Brief">
        <title>Shoot transcriptome of the giant reed, Arundo donax.</title>
        <authorList>
            <person name="Barrero R.A."/>
            <person name="Guerrero F.D."/>
            <person name="Moolhuijzen P."/>
            <person name="Goolsby J.A."/>
            <person name="Tidwell J."/>
            <person name="Bellgard S.E."/>
            <person name="Bellgard M.I."/>
        </authorList>
    </citation>
    <scope>NUCLEOTIDE SEQUENCE</scope>
    <source>
        <tissue evidence="2">Shoot tissue taken approximately 20 cm above the soil surface</tissue>
    </source>
</reference>